<name>A0ABD3QE53_9STRA</name>
<reference evidence="2 3" key="1">
    <citation type="journal article" date="2020" name="G3 (Bethesda)">
        <title>Improved Reference Genome for Cyclotella cryptica CCMP332, a Model for Cell Wall Morphogenesis, Salinity Adaptation, and Lipid Production in Diatoms (Bacillariophyta).</title>
        <authorList>
            <person name="Roberts W.R."/>
            <person name="Downey K.M."/>
            <person name="Ruck E.C."/>
            <person name="Traller J.C."/>
            <person name="Alverson A.J."/>
        </authorList>
    </citation>
    <scope>NUCLEOTIDE SEQUENCE [LARGE SCALE GENOMIC DNA]</scope>
    <source>
        <strain evidence="2 3">CCMP332</strain>
    </source>
</reference>
<evidence type="ECO:0000313" key="3">
    <source>
        <dbReference type="Proteomes" id="UP001516023"/>
    </source>
</evidence>
<comment type="caution">
    <text evidence="2">The sequence shown here is derived from an EMBL/GenBank/DDBJ whole genome shotgun (WGS) entry which is preliminary data.</text>
</comment>
<proteinExistence type="predicted"/>
<feature type="region of interest" description="Disordered" evidence="1">
    <location>
        <begin position="283"/>
        <end position="305"/>
    </location>
</feature>
<dbReference type="EMBL" id="JABMIG020000046">
    <property type="protein sequence ID" value="KAL3798382.1"/>
    <property type="molecule type" value="Genomic_DNA"/>
</dbReference>
<feature type="compositionally biased region" description="Polar residues" evidence="1">
    <location>
        <begin position="286"/>
        <end position="305"/>
    </location>
</feature>
<dbReference type="InterPro" id="IPR039913">
    <property type="entry name" value="RPAP1/Rba50"/>
</dbReference>
<feature type="compositionally biased region" description="Low complexity" evidence="1">
    <location>
        <begin position="76"/>
        <end position="87"/>
    </location>
</feature>
<dbReference type="Proteomes" id="UP001516023">
    <property type="component" value="Unassembled WGS sequence"/>
</dbReference>
<keyword evidence="3" id="KW-1185">Reference proteome</keyword>
<feature type="compositionally biased region" description="Polar residues" evidence="1">
    <location>
        <begin position="97"/>
        <end position="112"/>
    </location>
</feature>
<feature type="compositionally biased region" description="Basic and acidic residues" evidence="1">
    <location>
        <begin position="56"/>
        <end position="68"/>
    </location>
</feature>
<sequence length="1458" mass="161482">MANTEGISDEALCSLLTISAEDAQTQRGTGDTTSFDRRVASSKPGAPRFPRRHLARREQMMELGEGERPAAMVIRSSKPPVIHSSSSLNKKAGAETVDNQSSSVGNVTQPVENHNIPEDDDAEDEQGENKQVGMDRRPVILSESIRERPVSSNSNPTSHLAPGRAKESRFKQRNRNKITPTAGGFPSLDFASVGTLTRKGKPTLTRDCCPLQNASRSDQTSHKDDSKRSQTNDAEKNGVGLTSDSMLANMSLDDIRDGIDEITSILSPASIDFLRKRGQKKKTLLESPNANQSGTRSVTFSTETSFRTERLSKEAELELEEQRVRAEKEQTAQILSSVRTPEDMDRAYNEALMLGLATELPSSTLETGYTPEGFDGQASANLNDIEMLTSLLRSTALRQRLLAAKTLCSVLESDFNKIIETRRMKSFSCDDDKRTLSKTGYPPLLPVALRCLLDDAIAISHTPVGCNLLSLALPCVHYLLMLFVHPYHLVCVTQTTNIDDDPNILSQTCFMSEISHIPAGSELYPPTTIEPICNDGDAKGCYRADSSSASAESDSKSFYDDPAWTLLSRMRIIPCLSNALVCISKYTSAETAIFMEKSISSICGILALLSVRSPGASAAISGHDVILPFIAQRCMSPSMDESNNSGERSSLFRASLALPALKLFCLLAQQSKDIAELETPFETVVSDVHAILCLGHPNEEELVLQTWSLILIRILLRYGLATNHIQSLIQLSATQMTLQNRNEICAHYLSVFSRVCDSAMTKSYAEGSTFPEDKDEHGDEDTLTMSGVWLASSAKSSVSSLLTIVKEHHALPKHEQFTKMKLASAEVEFLASYLSATNPSNLEGTNPLWAAMKSSFIPALSLECCTEVNSSIMNSPMLMFALDIALRWVYSADWHEINDDRNISIREEAVACSFIKSYMKFNLGHRGSHRDHLVNKILEVLKEVRIRHQSTMFERGCINPSRRSWFVEAEFSVLKILCNENATMIDNDILISFAFSLLGRMAIGDEALSNFIFQQDNLFQVNETIGVIRPATLSNATFLQNAFLNELSGSEERKAQLNHSSAIHFTKIPHRKQCKLKSLRSRFSFGGKAEVELLLPLGGIWLWNVLSSTMTVPAGSESAVLSEVNECGRIVSHALGLLLRMDLNNRSSVAIGTKLYHTANVCMYPEAILRDDFVQSAATLLYTHFTSLSSNSTLVGDFISACHQHSRVSRGGKGKRVHENPQESIVAKQNNHEMASKEELRALEDFVGDMCDAYIEYGGQYEMFTIFMRFFLRHEFPATITTSLLSKLYPVLNILSLDEDRAVTSCSLFQSVSGGMPSIDGSRRDPGIVLDSFSDALKKKDRELMRRDYAYLLAVAVLSRNLSSSSQRCECGVQAMKHRLSGIQSTAFYDIVRVCERFLHDGKGSKESLVDYVMDICLNDEEGLSGQSEFVRTKWTSDVENWEALWDSAMSYLSHDES</sequence>
<dbReference type="PANTHER" id="PTHR21483">
    <property type="entry name" value="RNA POLYMERASE II-ASSOCIATED PROTEIN 1"/>
    <property type="match status" value="1"/>
</dbReference>
<feature type="compositionally biased region" description="Basic and acidic residues" evidence="1">
    <location>
        <begin position="219"/>
        <end position="236"/>
    </location>
</feature>
<gene>
    <name evidence="2" type="ORF">HJC23_005035</name>
</gene>
<dbReference type="PANTHER" id="PTHR21483:SF18">
    <property type="entry name" value="RNA POLYMERASE II-ASSOCIATED PROTEIN 1"/>
    <property type="match status" value="1"/>
</dbReference>
<accession>A0ABD3QE53</accession>
<protein>
    <recommendedName>
        <fullName evidence="4">RNA polymerase II-associated protein 1 C-terminal domain-containing protein</fullName>
    </recommendedName>
</protein>
<feature type="compositionally biased region" description="Polar residues" evidence="1">
    <location>
        <begin position="22"/>
        <end position="33"/>
    </location>
</feature>
<evidence type="ECO:0008006" key="4">
    <source>
        <dbReference type="Google" id="ProtNLM"/>
    </source>
</evidence>
<evidence type="ECO:0000256" key="1">
    <source>
        <dbReference type="SAM" id="MobiDB-lite"/>
    </source>
</evidence>
<evidence type="ECO:0000313" key="2">
    <source>
        <dbReference type="EMBL" id="KAL3798382.1"/>
    </source>
</evidence>
<feature type="compositionally biased region" description="Basic and acidic residues" evidence="1">
    <location>
        <begin position="133"/>
        <end position="149"/>
    </location>
</feature>
<feature type="region of interest" description="Disordered" evidence="1">
    <location>
        <begin position="20"/>
        <end position="242"/>
    </location>
</feature>
<organism evidence="2 3">
    <name type="scientific">Cyclotella cryptica</name>
    <dbReference type="NCBI Taxonomy" id="29204"/>
    <lineage>
        <taxon>Eukaryota</taxon>
        <taxon>Sar</taxon>
        <taxon>Stramenopiles</taxon>
        <taxon>Ochrophyta</taxon>
        <taxon>Bacillariophyta</taxon>
        <taxon>Coscinodiscophyceae</taxon>
        <taxon>Thalassiosirophycidae</taxon>
        <taxon>Stephanodiscales</taxon>
        <taxon>Stephanodiscaceae</taxon>
        <taxon>Cyclotella</taxon>
    </lineage>
</organism>